<organism evidence="1 2">
    <name type="scientific">Goodea atripinnis</name>
    <dbReference type="NCBI Taxonomy" id="208336"/>
    <lineage>
        <taxon>Eukaryota</taxon>
        <taxon>Metazoa</taxon>
        <taxon>Chordata</taxon>
        <taxon>Craniata</taxon>
        <taxon>Vertebrata</taxon>
        <taxon>Euteleostomi</taxon>
        <taxon>Actinopterygii</taxon>
        <taxon>Neopterygii</taxon>
        <taxon>Teleostei</taxon>
        <taxon>Neoteleostei</taxon>
        <taxon>Acanthomorphata</taxon>
        <taxon>Ovalentaria</taxon>
        <taxon>Atherinomorphae</taxon>
        <taxon>Cyprinodontiformes</taxon>
        <taxon>Goodeidae</taxon>
        <taxon>Goodea</taxon>
    </lineage>
</organism>
<accession>A0ABV0P366</accession>
<keyword evidence="2" id="KW-1185">Reference proteome</keyword>
<dbReference type="EMBL" id="JAHRIO010060132">
    <property type="protein sequence ID" value="MEQ2177479.1"/>
    <property type="molecule type" value="Genomic_DNA"/>
</dbReference>
<name>A0ABV0P366_9TELE</name>
<feature type="non-terminal residue" evidence="1">
    <location>
        <position position="79"/>
    </location>
</feature>
<gene>
    <name evidence="1" type="ORF">GOODEAATRI_004004</name>
</gene>
<protein>
    <submittedName>
        <fullName evidence="1">Uncharacterized protein</fullName>
    </submittedName>
</protein>
<comment type="caution">
    <text evidence="1">The sequence shown here is derived from an EMBL/GenBank/DDBJ whole genome shotgun (WGS) entry which is preliminary data.</text>
</comment>
<proteinExistence type="predicted"/>
<evidence type="ECO:0000313" key="1">
    <source>
        <dbReference type="EMBL" id="MEQ2177479.1"/>
    </source>
</evidence>
<sequence length="79" mass="8651">MSFNPETRRLSVGMDTGSICVLSALLSGTHYQAAVLAKVLRHLQEVHCADCLLAEWMMLDSHSLVEQHPPQSLAVTAHP</sequence>
<dbReference type="Proteomes" id="UP001476798">
    <property type="component" value="Unassembled WGS sequence"/>
</dbReference>
<evidence type="ECO:0000313" key="2">
    <source>
        <dbReference type="Proteomes" id="UP001476798"/>
    </source>
</evidence>
<reference evidence="1 2" key="1">
    <citation type="submission" date="2021-06" db="EMBL/GenBank/DDBJ databases">
        <authorList>
            <person name="Palmer J.M."/>
        </authorList>
    </citation>
    <scope>NUCLEOTIDE SEQUENCE [LARGE SCALE GENOMIC DNA]</scope>
    <source>
        <strain evidence="1 2">GA_2019</strain>
        <tissue evidence="1">Muscle</tissue>
    </source>
</reference>